<evidence type="ECO:0000259" key="7">
    <source>
        <dbReference type="PROSITE" id="PS50801"/>
    </source>
</evidence>
<dbReference type="Pfam" id="PF00916">
    <property type="entry name" value="Sulfate_transp"/>
    <property type="match status" value="1"/>
</dbReference>
<feature type="transmembrane region" description="Helical" evidence="6">
    <location>
        <begin position="414"/>
        <end position="431"/>
    </location>
</feature>
<dbReference type="SUPFAM" id="SSF52091">
    <property type="entry name" value="SpoIIaa-like"/>
    <property type="match status" value="1"/>
</dbReference>
<dbReference type="InterPro" id="IPR001902">
    <property type="entry name" value="SLC26A/SulP_fam"/>
</dbReference>
<evidence type="ECO:0000256" key="4">
    <source>
        <dbReference type="ARBA" id="ARBA00023136"/>
    </source>
</evidence>
<reference evidence="8" key="2">
    <citation type="submission" date="2025-08" db="UniProtKB">
        <authorList>
            <consortium name="Ensembl"/>
        </authorList>
    </citation>
    <scope>IDENTIFICATION</scope>
</reference>
<dbReference type="GO" id="GO:0008271">
    <property type="term" value="F:secondary active sulfate transmembrane transporter activity"/>
    <property type="evidence" value="ECO:0007669"/>
    <property type="project" value="InterPro"/>
</dbReference>
<dbReference type="Ensembl" id="ENSOMYT00000045458.2">
    <property type="protein sequence ID" value="ENSOMYP00000041650.2"/>
    <property type="gene ID" value="ENSOMYG00000019320.2"/>
</dbReference>
<dbReference type="GeneTree" id="ENSGT01150000286960"/>
<accession>A0A8C7QVV3</accession>
<name>A0A8C7QVV3_ONCMY</name>
<keyword evidence="2 6" id="KW-0812">Transmembrane</keyword>
<dbReference type="Gene3D" id="3.30.750.24">
    <property type="entry name" value="STAS domain"/>
    <property type="match status" value="1"/>
</dbReference>
<protein>
    <recommendedName>
        <fullName evidence="7">STAS domain-containing protein</fullName>
    </recommendedName>
</protein>
<dbReference type="PROSITE" id="PS50801">
    <property type="entry name" value="STAS"/>
    <property type="match status" value="1"/>
</dbReference>
<dbReference type="Pfam" id="PF01740">
    <property type="entry name" value="STAS"/>
    <property type="match status" value="1"/>
</dbReference>
<proteinExistence type="predicted"/>
<feature type="transmembrane region" description="Helical" evidence="6">
    <location>
        <begin position="258"/>
        <end position="276"/>
    </location>
</feature>
<dbReference type="Proteomes" id="UP000694395">
    <property type="component" value="Chromosome 28"/>
</dbReference>
<feature type="domain" description="STAS" evidence="7">
    <location>
        <begin position="525"/>
        <end position="740"/>
    </location>
</feature>
<feature type="transmembrane region" description="Helical" evidence="6">
    <location>
        <begin position="106"/>
        <end position="122"/>
    </location>
</feature>
<feature type="transmembrane region" description="Helical" evidence="6">
    <location>
        <begin position="470"/>
        <end position="501"/>
    </location>
</feature>
<evidence type="ECO:0000313" key="8">
    <source>
        <dbReference type="Ensembl" id="ENSOMYP00000041650.2"/>
    </source>
</evidence>
<dbReference type="PANTHER" id="PTHR11814">
    <property type="entry name" value="SULFATE TRANSPORTER"/>
    <property type="match status" value="1"/>
</dbReference>
<feature type="transmembrane region" description="Helical" evidence="6">
    <location>
        <begin position="333"/>
        <end position="354"/>
    </location>
</feature>
<dbReference type="InterPro" id="IPR018045">
    <property type="entry name" value="S04_transporter_CS"/>
</dbReference>
<reference evidence="8" key="1">
    <citation type="submission" date="2020-07" db="EMBL/GenBank/DDBJ databases">
        <title>A long reads based de novo assembly of the rainbow trout Arlee double haploid line genome.</title>
        <authorList>
            <person name="Gao G."/>
            <person name="Palti Y."/>
        </authorList>
    </citation>
    <scope>NUCLEOTIDE SEQUENCE [LARGE SCALE GENOMIC DNA]</scope>
</reference>
<dbReference type="GO" id="GO:0016020">
    <property type="term" value="C:membrane"/>
    <property type="evidence" value="ECO:0007669"/>
    <property type="project" value="UniProtKB-SubCell"/>
</dbReference>
<feature type="transmembrane region" description="Helical" evidence="6">
    <location>
        <begin position="288"/>
        <end position="306"/>
    </location>
</feature>
<organism evidence="8 9">
    <name type="scientific">Oncorhynchus mykiss</name>
    <name type="common">Rainbow trout</name>
    <name type="synonym">Salmo gairdneri</name>
    <dbReference type="NCBI Taxonomy" id="8022"/>
    <lineage>
        <taxon>Eukaryota</taxon>
        <taxon>Metazoa</taxon>
        <taxon>Chordata</taxon>
        <taxon>Craniata</taxon>
        <taxon>Vertebrata</taxon>
        <taxon>Euteleostomi</taxon>
        <taxon>Actinopterygii</taxon>
        <taxon>Neopterygii</taxon>
        <taxon>Teleostei</taxon>
        <taxon>Protacanthopterygii</taxon>
        <taxon>Salmoniformes</taxon>
        <taxon>Salmonidae</taxon>
        <taxon>Salmoninae</taxon>
        <taxon>Oncorhynchus</taxon>
    </lineage>
</organism>
<sequence>MGVEEQRAGEFYVERDVMNELCLDKLARRRTHSTRPLLKERVKDSLRCSVPKLKRSVLSFIPILSWLPCYSVRQDALGDLISGISVGIMHLPMGLAYALLASVPPVFGLYTSFYPVLMYCIFGTSRHISIGTFAVTSIMIGTTTERLAPNSNFMSLNGTNGTQILDVVARDALRVQIAASTTFLSGIFLFLLGMIRFGFVVTFLSDPLVRGYMTGAGIQVVLSQLPSLFGIRVGRFSGPLSQVYVIVNLFQHLHLPETNIAAVVVTLVALAVLIAVKELNIYYEKKMPVPVPIELITVIATLISYYCKLHSLYKVAVIGQIPKGLKPPSSPDVSLWGSIVGDAFAVGIVGYAVNISLGKIFGQKHGYTVDSNQEMVAVGLCNIVGGFFQCHVVAASPPRTLLQDSTGGKTQVVGMISSVLVLIFILQLGTLFEELPKAVLACIVLVNLRGLFMQFKDIPELWKSNKFDLLVWLVTLVCTILLNLDLGLAASIGFSMLTVIFRTQLPRYSILGHVPGTELYLDTDTYEEAKEIPGITIFRSSTTMYYTNAQLYLDALQEKSGIDIGMLLMKKKKRDTEEKRKDEKEKNKAKKQAKKPIMLLKCVFYQSRVKIETLSLCQSKVNWGFEQQGNGFDQDSKTDIHGNDHITQMSSTGREGEMGRSSVNDTHTIILDLSTANFADTATVKTLKNIFLNYRKIDIDIYLTGCQVCVVEQLSSAGFFSESIPKSCLFTTIHDAVLHSLRLHGASDDLTCTTKM</sequence>
<feature type="transmembrane region" description="Helical" evidence="6">
    <location>
        <begin position="375"/>
        <end position="394"/>
    </location>
</feature>
<dbReference type="NCBIfam" id="TIGR00815">
    <property type="entry name" value="sulP"/>
    <property type="match status" value="1"/>
</dbReference>
<evidence type="ECO:0000256" key="3">
    <source>
        <dbReference type="ARBA" id="ARBA00022989"/>
    </source>
</evidence>
<evidence type="ECO:0000313" key="9">
    <source>
        <dbReference type="Proteomes" id="UP000694395"/>
    </source>
</evidence>
<feature type="coiled-coil region" evidence="5">
    <location>
        <begin position="566"/>
        <end position="594"/>
    </location>
</feature>
<dbReference type="InterPro" id="IPR036513">
    <property type="entry name" value="STAS_dom_sf"/>
</dbReference>
<keyword evidence="4 6" id="KW-0472">Membrane</keyword>
<dbReference type="AlphaFoldDB" id="A0A8C7QVV3"/>
<evidence type="ECO:0000256" key="6">
    <source>
        <dbReference type="SAM" id="Phobius"/>
    </source>
</evidence>
<keyword evidence="3 6" id="KW-1133">Transmembrane helix</keyword>
<evidence type="ECO:0000256" key="1">
    <source>
        <dbReference type="ARBA" id="ARBA00004141"/>
    </source>
</evidence>
<dbReference type="InterPro" id="IPR011547">
    <property type="entry name" value="SLC26A/SulP_dom"/>
</dbReference>
<evidence type="ECO:0000256" key="5">
    <source>
        <dbReference type="SAM" id="Coils"/>
    </source>
</evidence>
<keyword evidence="5" id="KW-0175">Coiled coil</keyword>
<reference evidence="8" key="3">
    <citation type="submission" date="2025-09" db="UniProtKB">
        <authorList>
            <consortium name="Ensembl"/>
        </authorList>
    </citation>
    <scope>IDENTIFICATION</scope>
</reference>
<comment type="subcellular location">
    <subcellularLocation>
        <location evidence="1">Membrane</location>
        <topology evidence="1">Multi-pass membrane protein</topology>
    </subcellularLocation>
</comment>
<feature type="transmembrane region" description="Helical" evidence="6">
    <location>
        <begin position="183"/>
        <end position="204"/>
    </location>
</feature>
<dbReference type="InterPro" id="IPR002645">
    <property type="entry name" value="STAS_dom"/>
</dbReference>
<dbReference type="PROSITE" id="PS01130">
    <property type="entry name" value="SLC26A"/>
    <property type="match status" value="1"/>
</dbReference>
<evidence type="ECO:0000256" key="2">
    <source>
        <dbReference type="ARBA" id="ARBA00022692"/>
    </source>
</evidence>
<keyword evidence="9" id="KW-1185">Reference proteome</keyword>
<dbReference type="CDD" id="cd07042">
    <property type="entry name" value="STAS_SulP_like_sulfate_transporter"/>
    <property type="match status" value="1"/>
</dbReference>